<reference evidence="1 2" key="1">
    <citation type="submission" date="2020-07" db="EMBL/GenBank/DDBJ databases">
        <title>Genome of Haloechinothrix sp.</title>
        <authorList>
            <person name="Tang S.-K."/>
            <person name="Yang L."/>
            <person name="Zhu W.-Y."/>
        </authorList>
    </citation>
    <scope>NUCLEOTIDE SEQUENCE [LARGE SCALE GENOMIC DNA]</scope>
    <source>
        <strain evidence="1 2">YIM 98757</strain>
    </source>
</reference>
<dbReference type="EMBL" id="JACCKD010000001">
    <property type="protein sequence ID" value="MBA0124070.1"/>
    <property type="molecule type" value="Genomic_DNA"/>
</dbReference>
<proteinExistence type="predicted"/>
<dbReference type="Proteomes" id="UP000582974">
    <property type="component" value="Unassembled WGS sequence"/>
</dbReference>
<evidence type="ECO:0008006" key="3">
    <source>
        <dbReference type="Google" id="ProtNLM"/>
    </source>
</evidence>
<gene>
    <name evidence="1" type="ORF">H0B56_00765</name>
</gene>
<sequence>MVMNGPIICSAKGCTSSGAYAVIWNNPKIHDPEREKTWIACEEHREWLAHFLDKRGFLRRVDNLADTAGNE</sequence>
<comment type="caution">
    <text evidence="1">The sequence shown here is derived from an EMBL/GenBank/DDBJ whole genome shotgun (WGS) entry which is preliminary data.</text>
</comment>
<protein>
    <recommendedName>
        <fullName evidence="3">Acetone carboxylase</fullName>
    </recommendedName>
</protein>
<accession>A0A838A3F8</accession>
<keyword evidence="2" id="KW-1185">Reference proteome</keyword>
<dbReference type="AlphaFoldDB" id="A0A838A3F8"/>
<name>A0A838A3F8_9PSEU</name>
<evidence type="ECO:0000313" key="2">
    <source>
        <dbReference type="Proteomes" id="UP000582974"/>
    </source>
</evidence>
<evidence type="ECO:0000313" key="1">
    <source>
        <dbReference type="EMBL" id="MBA0124070.1"/>
    </source>
</evidence>
<organism evidence="1 2">
    <name type="scientific">Haloechinothrix aidingensis</name>
    <dbReference type="NCBI Taxonomy" id="2752311"/>
    <lineage>
        <taxon>Bacteria</taxon>
        <taxon>Bacillati</taxon>
        <taxon>Actinomycetota</taxon>
        <taxon>Actinomycetes</taxon>
        <taxon>Pseudonocardiales</taxon>
        <taxon>Pseudonocardiaceae</taxon>
        <taxon>Haloechinothrix</taxon>
    </lineage>
</organism>